<evidence type="ECO:0000313" key="2">
    <source>
        <dbReference type="EMBL" id="OGY48177.1"/>
    </source>
</evidence>
<reference evidence="2 3" key="1">
    <citation type="journal article" date="2016" name="Nat. Commun.">
        <title>Thousands of microbial genomes shed light on interconnected biogeochemical processes in an aquifer system.</title>
        <authorList>
            <person name="Anantharaman K."/>
            <person name="Brown C.T."/>
            <person name="Hug L.A."/>
            <person name="Sharon I."/>
            <person name="Castelle C.J."/>
            <person name="Probst A.J."/>
            <person name="Thomas B.C."/>
            <person name="Singh A."/>
            <person name="Wilkins M.J."/>
            <person name="Karaoz U."/>
            <person name="Brodie E.L."/>
            <person name="Williams K.H."/>
            <person name="Hubbard S.S."/>
            <person name="Banfield J.F."/>
        </authorList>
    </citation>
    <scope>NUCLEOTIDE SEQUENCE [LARGE SCALE GENOMIC DNA]</scope>
</reference>
<dbReference type="AlphaFoldDB" id="A0A1G1Y9F5"/>
<dbReference type="InterPro" id="IPR010982">
    <property type="entry name" value="Lambda_DNA-bd_dom_sf"/>
</dbReference>
<dbReference type="SUPFAM" id="SSF47413">
    <property type="entry name" value="lambda repressor-like DNA-binding domains"/>
    <property type="match status" value="1"/>
</dbReference>
<dbReference type="GO" id="GO:0003677">
    <property type="term" value="F:DNA binding"/>
    <property type="evidence" value="ECO:0007669"/>
    <property type="project" value="InterPro"/>
</dbReference>
<proteinExistence type="predicted"/>
<dbReference type="EMBL" id="MHIF01000017">
    <property type="protein sequence ID" value="OGY48177.1"/>
    <property type="molecule type" value="Genomic_DNA"/>
</dbReference>
<sequence length="73" mass="8583">MPKTIHSKDYLLVIERLKKARIESDLTQAQVADKLNKPQSFVSKAELGERRLDVMELKKFADIYEKDINFFIK</sequence>
<dbReference type="Gene3D" id="1.10.260.40">
    <property type="entry name" value="lambda repressor-like DNA-binding domains"/>
    <property type="match status" value="1"/>
</dbReference>
<accession>A0A1G1Y9F5</accession>
<dbReference type="Proteomes" id="UP000178432">
    <property type="component" value="Unassembled WGS sequence"/>
</dbReference>
<name>A0A1G1Y9F5_9BACT</name>
<protein>
    <recommendedName>
        <fullName evidence="1">HTH cro/C1-type domain-containing protein</fullName>
    </recommendedName>
</protein>
<gene>
    <name evidence="2" type="ORF">A2663_01355</name>
</gene>
<organism evidence="2 3">
    <name type="scientific">Candidatus Buchananbacteria bacterium RIFCSPHIGHO2_01_FULL_46_12</name>
    <dbReference type="NCBI Taxonomy" id="1797536"/>
    <lineage>
        <taxon>Bacteria</taxon>
        <taxon>Candidatus Buchananiibacteriota</taxon>
    </lineage>
</organism>
<evidence type="ECO:0000313" key="3">
    <source>
        <dbReference type="Proteomes" id="UP000178432"/>
    </source>
</evidence>
<dbReference type="Pfam" id="PF01381">
    <property type="entry name" value="HTH_3"/>
    <property type="match status" value="1"/>
</dbReference>
<dbReference type="SMART" id="SM00530">
    <property type="entry name" value="HTH_XRE"/>
    <property type="match status" value="1"/>
</dbReference>
<dbReference type="InterPro" id="IPR001387">
    <property type="entry name" value="Cro/C1-type_HTH"/>
</dbReference>
<dbReference type="PROSITE" id="PS50943">
    <property type="entry name" value="HTH_CROC1"/>
    <property type="match status" value="1"/>
</dbReference>
<comment type="caution">
    <text evidence="2">The sequence shown here is derived from an EMBL/GenBank/DDBJ whole genome shotgun (WGS) entry which is preliminary data.</text>
</comment>
<dbReference type="CDD" id="cd00093">
    <property type="entry name" value="HTH_XRE"/>
    <property type="match status" value="1"/>
</dbReference>
<feature type="domain" description="HTH cro/C1-type" evidence="1">
    <location>
        <begin position="17"/>
        <end position="71"/>
    </location>
</feature>
<evidence type="ECO:0000259" key="1">
    <source>
        <dbReference type="PROSITE" id="PS50943"/>
    </source>
</evidence>